<feature type="repeat" description="TPR" evidence="3">
    <location>
        <begin position="673"/>
        <end position="706"/>
    </location>
</feature>
<dbReference type="EMBL" id="CAJNOR010000605">
    <property type="protein sequence ID" value="CAF0960114.1"/>
    <property type="molecule type" value="Genomic_DNA"/>
</dbReference>
<feature type="repeat" description="TPR" evidence="3">
    <location>
        <begin position="547"/>
        <end position="580"/>
    </location>
</feature>
<organism evidence="5 6">
    <name type="scientific">Adineta ricciae</name>
    <name type="common">Rotifer</name>
    <dbReference type="NCBI Taxonomy" id="249248"/>
    <lineage>
        <taxon>Eukaryota</taxon>
        <taxon>Metazoa</taxon>
        <taxon>Spiralia</taxon>
        <taxon>Gnathifera</taxon>
        <taxon>Rotifera</taxon>
        <taxon>Eurotatoria</taxon>
        <taxon>Bdelloidea</taxon>
        <taxon>Adinetida</taxon>
        <taxon>Adinetidae</taxon>
        <taxon>Adineta</taxon>
    </lineage>
</organism>
<feature type="compositionally biased region" description="Polar residues" evidence="4">
    <location>
        <begin position="127"/>
        <end position="137"/>
    </location>
</feature>
<dbReference type="AlphaFoldDB" id="A0A814DWU4"/>
<dbReference type="Proteomes" id="UP000663828">
    <property type="component" value="Unassembled WGS sequence"/>
</dbReference>
<dbReference type="PANTHER" id="PTHR45641">
    <property type="entry name" value="TETRATRICOPEPTIDE REPEAT PROTEIN (AFU_ORTHOLOGUE AFUA_6G03870)"/>
    <property type="match status" value="1"/>
</dbReference>
<dbReference type="InterPro" id="IPR011990">
    <property type="entry name" value="TPR-like_helical_dom_sf"/>
</dbReference>
<sequence length="729" mass="82214">MSGDTNSSQKTYVWFNGSSGEPLESTTIQGEVEKINGKYRFCASASDCETCLTAQSPNDPIELIISGTQGREMVPKIHTLPQIIGIHVYCYEKQVHEQWARNFTKVKGVFTEFNEVLRSLSLSSSSGNNDYPSNDRITTAHLPVGTDSTTVTPSETAQPTTDTSLISPQESVLSKDETAPAPVAQTEEPIITGSETETAASPAPEQNSSSFLYEADIKYYITIAYIDLIIRMALRREEIVDYLSCWEGVSSENEQLSSVIEEFRTNYSPVKAIMYLYSEISFCQYLDNICKGGYLDAIYSSRVLICDVGKQLEQHKCTTVTQLYLCELIFNEDFQRLQALNGRVIAMKYFLWTNTDREKALSCVSCEASNNEYKRLLFEIEADPQTANVKPFAKLDFVDKINDPDQVLIMLGSLLRITTIEDEKDGIINIKAQLCGDDDDNQIAKQINQIKQEHIDSNGRTDTFQFGQFQIALGDALGDRNLSNSGEKFIRDYHDKLQIDSMDHMKCCRALGRLERMRGEYDSSLANYNKALDLKERSSTVGDLDLAALHNDLGSVYSEMNDCDQALDHYQKAAQIWKTLKSDLDVILIDCYTKMANIHLQSERYPDAFLYYSQVEMILIKNNNTNSYHYASCCHNLGVVRTNLQQYHLALGHFKTSLEVKSKIFQPVHSSIASAYKSIGAVYQYMDCLSQARDMFEQALQTYRQVSPQDDAAIQELEQTIQDLPNAST</sequence>
<dbReference type="PROSITE" id="PS50005">
    <property type="entry name" value="TPR"/>
    <property type="match status" value="2"/>
</dbReference>
<evidence type="ECO:0000256" key="4">
    <source>
        <dbReference type="SAM" id="MobiDB-lite"/>
    </source>
</evidence>
<gene>
    <name evidence="5" type="ORF">XAT740_LOCUS11133</name>
</gene>
<evidence type="ECO:0000256" key="2">
    <source>
        <dbReference type="ARBA" id="ARBA00022803"/>
    </source>
</evidence>
<dbReference type="Gene3D" id="1.25.40.10">
    <property type="entry name" value="Tetratricopeptide repeat domain"/>
    <property type="match status" value="2"/>
</dbReference>
<feature type="compositionally biased region" description="Polar residues" evidence="4">
    <location>
        <begin position="146"/>
        <end position="172"/>
    </location>
</feature>
<keyword evidence="6" id="KW-1185">Reference proteome</keyword>
<accession>A0A814DWU4</accession>
<protein>
    <submittedName>
        <fullName evidence="5">Uncharacterized protein</fullName>
    </submittedName>
</protein>
<evidence type="ECO:0000256" key="3">
    <source>
        <dbReference type="PROSITE-ProRule" id="PRU00339"/>
    </source>
</evidence>
<comment type="caution">
    <text evidence="5">The sequence shown here is derived from an EMBL/GenBank/DDBJ whole genome shotgun (WGS) entry which is preliminary data.</text>
</comment>
<keyword evidence="2 3" id="KW-0802">TPR repeat</keyword>
<evidence type="ECO:0000256" key="1">
    <source>
        <dbReference type="ARBA" id="ARBA00022737"/>
    </source>
</evidence>
<evidence type="ECO:0000313" key="6">
    <source>
        <dbReference type="Proteomes" id="UP000663828"/>
    </source>
</evidence>
<dbReference type="PANTHER" id="PTHR45641:SF19">
    <property type="entry name" value="NEPHROCYSTIN-3"/>
    <property type="match status" value="1"/>
</dbReference>
<dbReference type="Pfam" id="PF13424">
    <property type="entry name" value="TPR_12"/>
    <property type="match status" value="2"/>
</dbReference>
<dbReference type="InterPro" id="IPR019734">
    <property type="entry name" value="TPR_rpt"/>
</dbReference>
<evidence type="ECO:0000313" key="5">
    <source>
        <dbReference type="EMBL" id="CAF0960114.1"/>
    </source>
</evidence>
<proteinExistence type="predicted"/>
<dbReference type="SUPFAM" id="SSF48452">
    <property type="entry name" value="TPR-like"/>
    <property type="match status" value="1"/>
</dbReference>
<feature type="region of interest" description="Disordered" evidence="4">
    <location>
        <begin position="123"/>
        <end position="183"/>
    </location>
</feature>
<keyword evidence="1" id="KW-0677">Repeat</keyword>
<reference evidence="5" key="1">
    <citation type="submission" date="2021-02" db="EMBL/GenBank/DDBJ databases">
        <authorList>
            <person name="Nowell W R."/>
        </authorList>
    </citation>
    <scope>NUCLEOTIDE SEQUENCE</scope>
</reference>
<name>A0A814DWU4_ADIRI</name>
<dbReference type="SMART" id="SM00028">
    <property type="entry name" value="TPR"/>
    <property type="match status" value="5"/>
</dbReference>